<dbReference type="GO" id="GO:0004180">
    <property type="term" value="F:carboxypeptidase activity"/>
    <property type="evidence" value="ECO:0007669"/>
    <property type="project" value="UniProtKB-KW"/>
</dbReference>
<dbReference type="PANTHER" id="PTHR30237:SF2">
    <property type="entry name" value="MUREIN TETRAPEPTIDE CARBOXYPEPTIDASE"/>
    <property type="match status" value="1"/>
</dbReference>
<feature type="active site" description="Nucleophile" evidence="6">
    <location>
        <position position="108"/>
    </location>
</feature>
<evidence type="ECO:0000256" key="6">
    <source>
        <dbReference type="PIRSR" id="PIRSR028757-1"/>
    </source>
</evidence>
<dbReference type="OrthoDB" id="9807329at2"/>
<dbReference type="EMBL" id="BJYM01000024">
    <property type="protein sequence ID" value="GEN89573.1"/>
    <property type="molecule type" value="Genomic_DNA"/>
</dbReference>
<gene>
    <name evidence="9" type="primary">ykfA</name>
    <name evidence="9" type="ORF">OSO01_43120</name>
</gene>
<dbReference type="Pfam" id="PF02016">
    <property type="entry name" value="Peptidase_S66"/>
    <property type="match status" value="1"/>
</dbReference>
<dbReference type="STRING" id="582851.GCA_900162665_01489"/>
<dbReference type="CDD" id="cd07025">
    <property type="entry name" value="Peptidase_S66"/>
    <property type="match status" value="1"/>
</dbReference>
<dbReference type="RefSeq" id="WP_147212452.1">
    <property type="nucleotide sequence ID" value="NZ_BJYM01000024.1"/>
</dbReference>
<dbReference type="PANTHER" id="PTHR30237">
    <property type="entry name" value="MURAMOYLTETRAPEPTIDE CARBOXYPEPTIDASE"/>
    <property type="match status" value="1"/>
</dbReference>
<dbReference type="InterPro" id="IPR040921">
    <property type="entry name" value="Peptidase_S66C"/>
</dbReference>
<reference evidence="9 10" key="1">
    <citation type="submission" date="2019-07" db="EMBL/GenBank/DDBJ databases">
        <title>Whole genome shotgun sequence of Oceanobacillus sojae NBRC 105379.</title>
        <authorList>
            <person name="Hosoyama A."/>
            <person name="Uohara A."/>
            <person name="Ohji S."/>
            <person name="Ichikawa N."/>
        </authorList>
    </citation>
    <scope>NUCLEOTIDE SEQUENCE [LARGE SCALE GENOMIC DNA]</scope>
    <source>
        <strain evidence="9 10">NBRC 105379</strain>
    </source>
</reference>
<dbReference type="Gene3D" id="3.50.30.60">
    <property type="entry name" value="LD-carboxypeptidase A C-terminal domain-like"/>
    <property type="match status" value="1"/>
</dbReference>
<keyword evidence="2 9" id="KW-0121">Carboxypeptidase</keyword>
<keyword evidence="10" id="KW-1185">Reference proteome</keyword>
<dbReference type="GO" id="GO:0006508">
    <property type="term" value="P:proteolysis"/>
    <property type="evidence" value="ECO:0007669"/>
    <property type="project" value="UniProtKB-KW"/>
</dbReference>
<dbReference type="Pfam" id="PF17676">
    <property type="entry name" value="Peptidase_S66C"/>
    <property type="match status" value="1"/>
</dbReference>
<dbReference type="Gene3D" id="3.40.50.10740">
    <property type="entry name" value="Class I glutamine amidotransferase-like"/>
    <property type="match status" value="1"/>
</dbReference>
<feature type="active site" description="Charge relay system" evidence="6">
    <location>
        <position position="206"/>
    </location>
</feature>
<protein>
    <submittedName>
        <fullName evidence="9">Putative murein peptide carboxypeptidase</fullName>
    </submittedName>
</protein>
<keyword evidence="5" id="KW-0720">Serine protease</keyword>
<accession>A0A511ZQ49</accession>
<comment type="similarity">
    <text evidence="1">Belongs to the peptidase S66 family.</text>
</comment>
<proteinExistence type="inferred from homology"/>
<dbReference type="InterPro" id="IPR040449">
    <property type="entry name" value="Peptidase_S66_N"/>
</dbReference>
<keyword evidence="4" id="KW-0378">Hydrolase</keyword>
<evidence type="ECO:0000256" key="5">
    <source>
        <dbReference type="ARBA" id="ARBA00022825"/>
    </source>
</evidence>
<evidence type="ECO:0000256" key="1">
    <source>
        <dbReference type="ARBA" id="ARBA00010233"/>
    </source>
</evidence>
<dbReference type="InterPro" id="IPR003507">
    <property type="entry name" value="S66_fam"/>
</dbReference>
<dbReference type="InterPro" id="IPR027478">
    <property type="entry name" value="LdcA_N"/>
</dbReference>
<evidence type="ECO:0000259" key="8">
    <source>
        <dbReference type="Pfam" id="PF17676"/>
    </source>
</evidence>
<evidence type="ECO:0000256" key="2">
    <source>
        <dbReference type="ARBA" id="ARBA00022645"/>
    </source>
</evidence>
<evidence type="ECO:0000313" key="9">
    <source>
        <dbReference type="EMBL" id="GEN89573.1"/>
    </source>
</evidence>
<feature type="active site" description="Charge relay system" evidence="6">
    <location>
        <position position="275"/>
    </location>
</feature>
<feature type="domain" description="LD-carboxypeptidase N-terminal" evidence="7">
    <location>
        <begin position="12"/>
        <end position="128"/>
    </location>
</feature>
<dbReference type="Proteomes" id="UP000321558">
    <property type="component" value="Unassembled WGS sequence"/>
</dbReference>
<dbReference type="SUPFAM" id="SSF52317">
    <property type="entry name" value="Class I glutamine amidotransferase-like"/>
    <property type="match status" value="1"/>
</dbReference>
<evidence type="ECO:0000256" key="3">
    <source>
        <dbReference type="ARBA" id="ARBA00022670"/>
    </source>
</evidence>
<comment type="caution">
    <text evidence="9">The sequence shown here is derived from an EMBL/GenBank/DDBJ whole genome shotgun (WGS) entry which is preliminary data.</text>
</comment>
<dbReference type="PIRSF" id="PIRSF028757">
    <property type="entry name" value="LD-carboxypeptidase"/>
    <property type="match status" value="1"/>
</dbReference>
<dbReference type="SUPFAM" id="SSF141986">
    <property type="entry name" value="LD-carboxypeptidase A C-terminal domain-like"/>
    <property type="match status" value="1"/>
</dbReference>
<organism evidence="9 10">
    <name type="scientific">Oceanobacillus sojae</name>
    <dbReference type="NCBI Taxonomy" id="582851"/>
    <lineage>
        <taxon>Bacteria</taxon>
        <taxon>Bacillati</taxon>
        <taxon>Bacillota</taxon>
        <taxon>Bacilli</taxon>
        <taxon>Bacillales</taxon>
        <taxon>Bacillaceae</taxon>
        <taxon>Oceanobacillus</taxon>
    </lineage>
</organism>
<evidence type="ECO:0000313" key="10">
    <source>
        <dbReference type="Proteomes" id="UP000321558"/>
    </source>
</evidence>
<evidence type="ECO:0000256" key="4">
    <source>
        <dbReference type="ARBA" id="ARBA00022801"/>
    </source>
</evidence>
<name>A0A511ZQ49_9BACI</name>
<feature type="domain" description="LD-carboxypeptidase C-terminal" evidence="8">
    <location>
        <begin position="175"/>
        <end position="290"/>
    </location>
</feature>
<dbReference type="InterPro" id="IPR027461">
    <property type="entry name" value="Carboxypeptidase_A_C_sf"/>
</dbReference>
<dbReference type="GO" id="GO:0008236">
    <property type="term" value="F:serine-type peptidase activity"/>
    <property type="evidence" value="ECO:0007669"/>
    <property type="project" value="UniProtKB-KW"/>
</dbReference>
<dbReference type="AlphaFoldDB" id="A0A511ZQ49"/>
<dbReference type="InterPro" id="IPR029062">
    <property type="entry name" value="Class_I_gatase-like"/>
</dbReference>
<sequence>MLSYRLKPGDTIGIIAPAGPIEQEKLERSFSFFENMGLKIKLGEHVYDQYGYLAGKDTNRLADFHRMVADRNVKAIIFARGGYGTGRIIDKIDMELIKKNPKIIWGYSDITFLHTAIRQATGLITFHGPMPASDMVKKDFDTLSSQLFRQLFGPTNLIYSESISRLTVYREGEASGKIVGGNLSLLVQTLGTPYEISTKDKLLFIEDIGEEPYRVDAMMNQLRLAGKLQQAAGIIIGDFAEADPKVQPSLRLEEVWKHYFKNYRKPVIAGFRIGHCFPHFSIPLGVEATLSSRTKTLQLSPGVR</sequence>
<evidence type="ECO:0000259" key="7">
    <source>
        <dbReference type="Pfam" id="PF02016"/>
    </source>
</evidence>
<keyword evidence="3" id="KW-0645">Protease</keyword>